<dbReference type="SUPFAM" id="SSF81296">
    <property type="entry name" value="E set domains"/>
    <property type="match status" value="1"/>
</dbReference>
<dbReference type="AlphaFoldDB" id="A0A1X2H8L2"/>
<comment type="caution">
    <text evidence="2">The sequence shown here is derived from an EMBL/GenBank/DDBJ whole genome shotgun (WGS) entry which is preliminary data.</text>
</comment>
<evidence type="ECO:0000313" key="3">
    <source>
        <dbReference type="Proteomes" id="UP000242180"/>
    </source>
</evidence>
<gene>
    <name evidence="2" type="ORF">BCR43DRAFT_494785</name>
</gene>
<evidence type="ECO:0000259" key="1">
    <source>
        <dbReference type="SMART" id="SM01017"/>
    </source>
</evidence>
<dbReference type="SMART" id="SM01017">
    <property type="entry name" value="Arrestin_C"/>
    <property type="match status" value="1"/>
</dbReference>
<accession>A0A1X2H8L2</accession>
<dbReference type="InterPro" id="IPR014752">
    <property type="entry name" value="Arrestin-like_C"/>
</dbReference>
<dbReference type="OrthoDB" id="2333384at2759"/>
<proteinExistence type="predicted"/>
<dbReference type="Proteomes" id="UP000242180">
    <property type="component" value="Unassembled WGS sequence"/>
</dbReference>
<dbReference type="InterPro" id="IPR014756">
    <property type="entry name" value="Ig_E-set"/>
</dbReference>
<keyword evidence="3" id="KW-1185">Reference proteome</keyword>
<dbReference type="InParanoid" id="A0A1X2H8L2"/>
<reference evidence="2 3" key="1">
    <citation type="submission" date="2016-07" db="EMBL/GenBank/DDBJ databases">
        <title>Pervasive Adenine N6-methylation of Active Genes in Fungi.</title>
        <authorList>
            <consortium name="DOE Joint Genome Institute"/>
            <person name="Mondo S.J."/>
            <person name="Dannebaum R.O."/>
            <person name="Kuo R.C."/>
            <person name="Labutti K."/>
            <person name="Haridas S."/>
            <person name="Kuo A."/>
            <person name="Salamov A."/>
            <person name="Ahrendt S.R."/>
            <person name="Lipzen A."/>
            <person name="Sullivan W."/>
            <person name="Andreopoulos W.B."/>
            <person name="Clum A."/>
            <person name="Lindquist E."/>
            <person name="Daum C."/>
            <person name="Ramamoorthy G.K."/>
            <person name="Gryganskyi A."/>
            <person name="Culley D."/>
            <person name="Magnuson J.K."/>
            <person name="James T.Y."/>
            <person name="O'Malley M.A."/>
            <person name="Stajich J.E."/>
            <person name="Spatafora J.W."/>
            <person name="Visel A."/>
            <person name="Grigoriev I.V."/>
        </authorList>
    </citation>
    <scope>NUCLEOTIDE SEQUENCE [LARGE SCALE GENOMIC DNA]</scope>
    <source>
        <strain evidence="2 3">NRRL 2496</strain>
    </source>
</reference>
<dbReference type="Gene3D" id="2.60.40.640">
    <property type="match status" value="2"/>
</dbReference>
<dbReference type="OMA" id="VFQGIVH"/>
<name>A0A1X2H8L2_SYNRA</name>
<sequence length="354" mass="39179">MLSIDLLPEFGWSVQDEPVFGPGSVFQGFIRVRPDRQYQGDRIRLIFQGTERPTPIESGPGVVERRPITTLFAVQQILWKSDGTASHPSTFPFTIQMPMVQYPPAIDHPLYKCSFSLIAFLDGVDGKVIASCHRPVLYQPFLETTMLKSPYVQPINDALALQLDALDYCPGETITVRVRHKACLRQPPPAMTVLLELVQIGTVVAYQQGHGLTPKLTDVIASSTTPILLDTKSTASCSLSIPVQAPPSLTFSQTFHISYQLRVTLKKKQLLSSRIATFELPITLGTLGYGVRAADSLQLYTLVDYKSVTPIFMRAIEYNDTLPAYDPARLPSYDQTISLPHTPSTSSTLTYSST</sequence>
<dbReference type="InterPro" id="IPR011022">
    <property type="entry name" value="Arrestin_C-like"/>
</dbReference>
<protein>
    <recommendedName>
        <fullName evidence="1">Arrestin C-terminal-like domain-containing protein</fullName>
    </recommendedName>
</protein>
<feature type="domain" description="Arrestin C-terminal-like" evidence="1">
    <location>
        <begin position="155"/>
        <end position="289"/>
    </location>
</feature>
<dbReference type="Pfam" id="PF02752">
    <property type="entry name" value="Arrestin_C"/>
    <property type="match status" value="1"/>
</dbReference>
<dbReference type="EMBL" id="MCGN01000007">
    <property type="protein sequence ID" value="ORY94903.1"/>
    <property type="molecule type" value="Genomic_DNA"/>
</dbReference>
<organism evidence="2 3">
    <name type="scientific">Syncephalastrum racemosum</name>
    <name type="common">Filamentous fungus</name>
    <dbReference type="NCBI Taxonomy" id="13706"/>
    <lineage>
        <taxon>Eukaryota</taxon>
        <taxon>Fungi</taxon>
        <taxon>Fungi incertae sedis</taxon>
        <taxon>Mucoromycota</taxon>
        <taxon>Mucoromycotina</taxon>
        <taxon>Mucoromycetes</taxon>
        <taxon>Mucorales</taxon>
        <taxon>Syncephalastraceae</taxon>
        <taxon>Syncephalastrum</taxon>
    </lineage>
</organism>
<evidence type="ECO:0000313" key="2">
    <source>
        <dbReference type="EMBL" id="ORY94903.1"/>
    </source>
</evidence>
<dbReference type="STRING" id="13706.A0A1X2H8L2"/>